<dbReference type="CDD" id="cd03789">
    <property type="entry name" value="GT9_LPS_heptosyltransferase"/>
    <property type="match status" value="1"/>
</dbReference>
<dbReference type="EC" id="2.4.99.23" evidence="10"/>
<keyword evidence="3" id="KW-1003">Cell membrane</keyword>
<organism evidence="14 15">
    <name type="scientific">Castellaniella ginsengisoli</name>
    <dbReference type="NCBI Taxonomy" id="546114"/>
    <lineage>
        <taxon>Bacteria</taxon>
        <taxon>Pseudomonadati</taxon>
        <taxon>Pseudomonadota</taxon>
        <taxon>Betaproteobacteria</taxon>
        <taxon>Burkholderiales</taxon>
        <taxon>Alcaligenaceae</taxon>
        <taxon>Castellaniella</taxon>
    </lineage>
</organism>
<comment type="similarity">
    <text evidence="9">Belongs to the glycosyltransferase 9 family.</text>
</comment>
<evidence type="ECO:0000256" key="4">
    <source>
        <dbReference type="ARBA" id="ARBA00022519"/>
    </source>
</evidence>
<keyword evidence="8" id="KW-0472">Membrane</keyword>
<dbReference type="Proteomes" id="UP001500573">
    <property type="component" value="Unassembled WGS sequence"/>
</dbReference>
<evidence type="ECO:0000256" key="1">
    <source>
        <dbReference type="ARBA" id="ARBA00004515"/>
    </source>
</evidence>
<sequence length="358" mass="39244">MRVAGHRFDGSTPVRTPARPYNRAMTTRILIVRTSSLGDLVHMLPAISDIARHVPGASIDWLAEESFADIPSWHPAVREVIRVAHRRWRKHWWAAETRRERAALRAALGVRRYDVVLDMQALMKSIWLVRQAHGVRHGLDWKSAREPLASLFYDVRHRVEFWQPAIIRQRALAAAAFGYTVEGEPDFGLQALTDGVEIEPAALIMPSASRDDKLWPQADWQQVFDDLQGRGLALRLLAGNEAEQARARALIRGRADALVLPRMSLRQVADQLARARIMVGLDSGLTHLSAGLGRPTIGIYKASTPVRTPLQGPAYTASLGERGQAPDAGRVLAAIDEALDEARAGGLAPGAPAPAGAA</sequence>
<name>A0ABN1KZ41_9BURK</name>
<reference evidence="14 15" key="1">
    <citation type="journal article" date="2019" name="Int. J. Syst. Evol. Microbiol.">
        <title>The Global Catalogue of Microorganisms (GCM) 10K type strain sequencing project: providing services to taxonomists for standard genome sequencing and annotation.</title>
        <authorList>
            <consortium name="The Broad Institute Genomics Platform"/>
            <consortium name="The Broad Institute Genome Sequencing Center for Infectious Disease"/>
            <person name="Wu L."/>
            <person name="Ma J."/>
        </authorList>
    </citation>
    <scope>NUCLEOTIDE SEQUENCE [LARGE SCALE GENOMIC DNA]</scope>
    <source>
        <strain evidence="14 15">JCM 15515</strain>
    </source>
</reference>
<dbReference type="InterPro" id="IPR002201">
    <property type="entry name" value="Glyco_trans_9"/>
</dbReference>
<proteinExistence type="inferred from homology"/>
<dbReference type="Pfam" id="PF01075">
    <property type="entry name" value="Glyco_transf_9"/>
    <property type="match status" value="1"/>
</dbReference>
<evidence type="ECO:0000256" key="8">
    <source>
        <dbReference type="ARBA" id="ARBA00023136"/>
    </source>
</evidence>
<evidence type="ECO:0000256" key="11">
    <source>
        <dbReference type="ARBA" id="ARBA00044190"/>
    </source>
</evidence>
<evidence type="ECO:0000256" key="6">
    <source>
        <dbReference type="ARBA" id="ARBA00022679"/>
    </source>
</evidence>
<evidence type="ECO:0000256" key="5">
    <source>
        <dbReference type="ARBA" id="ARBA00022676"/>
    </source>
</evidence>
<evidence type="ECO:0000256" key="13">
    <source>
        <dbReference type="ARBA" id="ARBA00049201"/>
    </source>
</evidence>
<dbReference type="NCBIfam" id="TIGR02193">
    <property type="entry name" value="heptsyl_trn_I"/>
    <property type="match status" value="1"/>
</dbReference>
<accession>A0ABN1KZ41</accession>
<evidence type="ECO:0000313" key="15">
    <source>
        <dbReference type="Proteomes" id="UP001500573"/>
    </source>
</evidence>
<keyword evidence="7" id="KW-0448">Lipopolysaccharide biosynthesis</keyword>
<comment type="caution">
    <text evidence="14">The sequence shown here is derived from an EMBL/GenBank/DDBJ whole genome shotgun (WGS) entry which is preliminary data.</text>
</comment>
<dbReference type="InterPro" id="IPR011908">
    <property type="entry name" value="LipoPS_heptosylTferase-I"/>
</dbReference>
<evidence type="ECO:0000313" key="14">
    <source>
        <dbReference type="EMBL" id="GAA0779564.1"/>
    </source>
</evidence>
<comment type="subcellular location">
    <subcellularLocation>
        <location evidence="1">Cell inner membrane</location>
        <topology evidence="1">Peripheral membrane protein</topology>
        <orientation evidence="1">Cytoplasmic side</orientation>
    </subcellularLocation>
</comment>
<dbReference type="Gene3D" id="3.40.50.2000">
    <property type="entry name" value="Glycogen Phosphorylase B"/>
    <property type="match status" value="2"/>
</dbReference>
<dbReference type="SUPFAM" id="SSF53756">
    <property type="entry name" value="UDP-Glycosyltransferase/glycogen phosphorylase"/>
    <property type="match status" value="1"/>
</dbReference>
<dbReference type="EMBL" id="BAAAEX010000010">
    <property type="protein sequence ID" value="GAA0779564.1"/>
    <property type="molecule type" value="Genomic_DNA"/>
</dbReference>
<evidence type="ECO:0000256" key="10">
    <source>
        <dbReference type="ARBA" id="ARBA00044041"/>
    </source>
</evidence>
<keyword evidence="15" id="KW-1185">Reference proteome</keyword>
<comment type="pathway">
    <text evidence="2">Bacterial outer membrane biogenesis; LPS core biosynthesis.</text>
</comment>
<evidence type="ECO:0000256" key="12">
    <source>
        <dbReference type="ARBA" id="ARBA00044330"/>
    </source>
</evidence>
<dbReference type="InterPro" id="IPR051199">
    <property type="entry name" value="LPS_LOS_Heptosyltrfase"/>
</dbReference>
<evidence type="ECO:0000256" key="2">
    <source>
        <dbReference type="ARBA" id="ARBA00004713"/>
    </source>
</evidence>
<comment type="catalytic activity">
    <reaction evidence="13">
        <text>an alpha-Kdo-(2-&gt;4)-alpha-Kdo-(2-&gt;6)-lipid A + ADP-L-glycero-beta-D-manno-heptose = an L-alpha-D-Hep-(1-&gt;5)-[alpha-Kdo-(2-&gt;4)]-alpha-Kdo-(2-&gt;6)-lipid A + ADP + H(+)</text>
        <dbReference type="Rhea" id="RHEA:74067"/>
        <dbReference type="ChEBI" id="CHEBI:15378"/>
        <dbReference type="ChEBI" id="CHEBI:61506"/>
        <dbReference type="ChEBI" id="CHEBI:176431"/>
        <dbReference type="ChEBI" id="CHEBI:193068"/>
        <dbReference type="ChEBI" id="CHEBI:456216"/>
        <dbReference type="EC" id="2.4.99.23"/>
    </reaction>
</comment>
<keyword evidence="6" id="KW-0808">Transferase</keyword>
<keyword evidence="4" id="KW-0997">Cell inner membrane</keyword>
<evidence type="ECO:0000256" key="3">
    <source>
        <dbReference type="ARBA" id="ARBA00022475"/>
    </source>
</evidence>
<dbReference type="PANTHER" id="PTHR30160">
    <property type="entry name" value="TETRAACYLDISACCHARIDE 4'-KINASE-RELATED"/>
    <property type="match status" value="1"/>
</dbReference>
<evidence type="ECO:0000256" key="7">
    <source>
        <dbReference type="ARBA" id="ARBA00022985"/>
    </source>
</evidence>
<gene>
    <name evidence="14" type="primary">waaC</name>
    <name evidence="14" type="ORF">GCM10009108_18040</name>
</gene>
<dbReference type="PANTHER" id="PTHR30160:SF19">
    <property type="entry name" value="LIPOPOLYSACCHARIDE HEPTOSYLTRANSFERASE 1"/>
    <property type="match status" value="1"/>
</dbReference>
<evidence type="ECO:0000256" key="9">
    <source>
        <dbReference type="ARBA" id="ARBA00043995"/>
    </source>
</evidence>
<protein>
    <recommendedName>
        <fullName evidence="11">Lipopolysaccharide heptosyltransferase 1</fullName>
        <ecNumber evidence="10">2.4.99.23</ecNumber>
    </recommendedName>
    <alternativeName>
        <fullName evidence="12">ADP-heptose:lipopolysaccharide heptosyltransferase I</fullName>
    </alternativeName>
</protein>
<keyword evidence="5" id="KW-0328">Glycosyltransferase</keyword>